<keyword evidence="9" id="KW-0325">Glycoprotein</keyword>
<evidence type="ECO:0000256" key="6">
    <source>
        <dbReference type="ARBA" id="ARBA00022844"/>
    </source>
</evidence>
<evidence type="ECO:0000256" key="8">
    <source>
        <dbReference type="ARBA" id="ARBA00023157"/>
    </source>
</evidence>
<keyword evidence="6" id="KW-0946">Virion</keyword>
<dbReference type="GO" id="GO:0046718">
    <property type="term" value="P:symbiont entry into host cell"/>
    <property type="evidence" value="ECO:0007669"/>
    <property type="project" value="UniProtKB-KW"/>
</dbReference>
<protein>
    <submittedName>
        <fullName evidence="12">Envelope glycoprotein</fullName>
    </submittedName>
</protein>
<evidence type="ECO:0000313" key="12">
    <source>
        <dbReference type="EMBL" id="AAX55859.1"/>
    </source>
</evidence>
<organismHost>
    <name type="scientific">Homo sapiens</name>
    <name type="common">Human</name>
    <dbReference type="NCBI Taxonomy" id="9606"/>
</organismHost>
<dbReference type="GO" id="GO:0055036">
    <property type="term" value="C:virion membrane"/>
    <property type="evidence" value="ECO:0007669"/>
    <property type="project" value="UniProtKB-SubCell"/>
</dbReference>
<keyword evidence="12" id="KW-0261">Viral envelope protein</keyword>
<evidence type="ECO:0000256" key="2">
    <source>
        <dbReference type="ARBA" id="ARBA00022506"/>
    </source>
</evidence>
<evidence type="ECO:0000256" key="1">
    <source>
        <dbReference type="ARBA" id="ARBA00004182"/>
    </source>
</evidence>
<organism evidence="12">
    <name type="scientific">Human immunodeficiency virus type 1</name>
    <name type="common">HIV-1</name>
    <dbReference type="NCBI Taxonomy" id="11676"/>
    <lineage>
        <taxon>Viruses</taxon>
        <taxon>Riboviria</taxon>
        <taxon>Pararnavirae</taxon>
        <taxon>Artverviricota</taxon>
        <taxon>Revtraviricetes</taxon>
        <taxon>Ortervirales</taxon>
        <taxon>Retroviridae</taxon>
        <taxon>Orthoretrovirinae</taxon>
        <taxon>Lentivirus</taxon>
        <taxon>Lentivirus humimdef1</taxon>
    </lineage>
</organism>
<keyword evidence="4" id="KW-1162">Viral penetration into host cytoplasm</keyword>
<dbReference type="GO" id="GO:0039663">
    <property type="term" value="P:membrane fusion involved in viral entry into host cell"/>
    <property type="evidence" value="ECO:0007669"/>
    <property type="project" value="UniProtKB-KW"/>
</dbReference>
<evidence type="ECO:0000256" key="5">
    <source>
        <dbReference type="ARBA" id="ARBA00022804"/>
    </source>
</evidence>
<evidence type="ECO:0000256" key="4">
    <source>
        <dbReference type="ARBA" id="ARBA00022595"/>
    </source>
</evidence>
<evidence type="ECO:0000256" key="3">
    <source>
        <dbReference type="ARBA" id="ARBA00022581"/>
    </source>
</evidence>
<keyword evidence="8" id="KW-1015">Disulfide bond</keyword>
<keyword evidence="5" id="KW-1161">Viral attachment to host cell</keyword>
<dbReference type="EMBL" id="AY952822">
    <property type="protein sequence ID" value="AAX55859.1"/>
    <property type="molecule type" value="Genomic_DNA"/>
</dbReference>
<dbReference type="Pfam" id="PF00516">
    <property type="entry name" value="GP120"/>
    <property type="match status" value="1"/>
</dbReference>
<accession>Q58GN4</accession>
<feature type="non-terminal residue" evidence="12">
    <location>
        <position position="146"/>
    </location>
</feature>
<dbReference type="SUPFAM" id="SSF56502">
    <property type="entry name" value="gp120 core"/>
    <property type="match status" value="1"/>
</dbReference>
<keyword evidence="7" id="KW-0472">Membrane</keyword>
<evidence type="ECO:0000259" key="11">
    <source>
        <dbReference type="Pfam" id="PF00516"/>
    </source>
</evidence>
<dbReference type="GO" id="GO:0019031">
    <property type="term" value="C:viral envelope"/>
    <property type="evidence" value="ECO:0007669"/>
    <property type="project" value="UniProtKB-KW"/>
</dbReference>
<feature type="non-terminal residue" evidence="12">
    <location>
        <position position="1"/>
    </location>
</feature>
<reference evidence="12" key="1">
    <citation type="submission" date="2005-03" db="EMBL/GenBank/DDBJ databases">
        <title>Genetic Diversity of HIV-1 Subtypes Circulating in Northern Kenya.</title>
        <authorList>
            <person name="Khamadi S.A."/>
            <person name="Ochieng W."/>
            <person name="Lihana R.W."/>
            <person name="Kiptoo M.K."/>
            <person name="Kinyua J.G."/>
            <person name="Lagat N."/>
            <person name="Muriuki J."/>
            <person name="Mwangi J."/>
            <person name="Pelle R."/>
            <person name="Muigai A."/>
            <person name="Carter J."/>
            <person name="Yamada R."/>
            <person name="Mpoke S."/>
        </authorList>
    </citation>
    <scope>NUCLEOTIDE SEQUENCE</scope>
    <source>
        <strain evidence="12">MYDH049X</strain>
    </source>
</reference>
<keyword evidence="3" id="KW-0945">Host-virus interaction</keyword>
<evidence type="ECO:0000256" key="10">
    <source>
        <dbReference type="ARBA" id="ARBA00023296"/>
    </source>
</evidence>
<dbReference type="GO" id="GO:0019062">
    <property type="term" value="P:virion attachment to host cell"/>
    <property type="evidence" value="ECO:0007669"/>
    <property type="project" value="UniProtKB-KW"/>
</dbReference>
<name>Q58GN4_HV1</name>
<feature type="domain" description="Human immunodeficiency virus 1 envelope glycoprotein Gp120" evidence="11">
    <location>
        <begin position="54"/>
        <end position="129"/>
    </location>
</feature>
<keyword evidence="10" id="KW-1160">Virus entry into host cell</keyword>
<proteinExistence type="predicted"/>
<evidence type="ECO:0000256" key="9">
    <source>
        <dbReference type="ARBA" id="ARBA00023180"/>
    </source>
</evidence>
<keyword evidence="2" id="KW-1168">Fusion of virus membrane with host membrane</keyword>
<evidence type="ECO:0000256" key="7">
    <source>
        <dbReference type="ARBA" id="ARBA00023136"/>
    </source>
</evidence>
<dbReference type="InterPro" id="IPR036377">
    <property type="entry name" value="Gp120_core_sf"/>
</dbReference>
<dbReference type="InterPro" id="IPR000777">
    <property type="entry name" value="HIV1_Gp120"/>
</dbReference>
<gene>
    <name evidence="12" type="primary">env</name>
</gene>
<sequence length="146" mass="15927">ARHAWCQRLLGTAAGGGGDLKRDVCLVEFQWPDWTHPSCLLQCMPLPSQGNTRQGTHIGPGQALYTTKITGDIRQAHCNISGAAWNKTLQQVAKKLRGLFNLTKVIFHPPAGGDPEITMHSLIVEGNFSLNQQICLIVMGGEDINK</sequence>
<dbReference type="Gene3D" id="2.170.40.20">
    <property type="entry name" value="Human immunodeficiency virus 1, Gp160, envelope glycoprotein"/>
    <property type="match status" value="1"/>
</dbReference>
<comment type="subcellular location">
    <subcellularLocation>
        <location evidence="1">Virion membrane</location>
    </subcellularLocation>
</comment>